<dbReference type="SUPFAM" id="SSF102588">
    <property type="entry name" value="LmbE-like"/>
    <property type="match status" value="1"/>
</dbReference>
<comment type="caution">
    <text evidence="1">The sequence shown here is derived from an EMBL/GenBank/DDBJ whole genome shotgun (WGS) entry which is preliminary data.</text>
</comment>
<evidence type="ECO:0000313" key="1">
    <source>
        <dbReference type="EMBL" id="GAH82914.1"/>
    </source>
</evidence>
<feature type="non-terminal residue" evidence="1">
    <location>
        <position position="50"/>
    </location>
</feature>
<gene>
    <name evidence="1" type="ORF">S03H2_64968</name>
</gene>
<dbReference type="AlphaFoldDB" id="X1JXB9"/>
<proteinExistence type="predicted"/>
<protein>
    <recommendedName>
        <fullName evidence="2">Bacillithiol biosynthesis deacetylase BshB1</fullName>
    </recommendedName>
</protein>
<dbReference type="InterPro" id="IPR003737">
    <property type="entry name" value="GlcNAc_PI_deacetylase-related"/>
</dbReference>
<organism evidence="1">
    <name type="scientific">marine sediment metagenome</name>
    <dbReference type="NCBI Taxonomy" id="412755"/>
    <lineage>
        <taxon>unclassified sequences</taxon>
        <taxon>metagenomes</taxon>
        <taxon>ecological metagenomes</taxon>
    </lineage>
</organism>
<sequence>MLNILAVGPHPDDVELGMGGSILKFTEAGHQVTIVDLTDGEPTPHGDPET</sequence>
<evidence type="ECO:0008006" key="2">
    <source>
        <dbReference type="Google" id="ProtNLM"/>
    </source>
</evidence>
<dbReference type="EMBL" id="BARU01042259">
    <property type="protein sequence ID" value="GAH82914.1"/>
    <property type="molecule type" value="Genomic_DNA"/>
</dbReference>
<dbReference type="Gene3D" id="3.40.50.10320">
    <property type="entry name" value="LmbE-like"/>
    <property type="match status" value="1"/>
</dbReference>
<reference evidence="1" key="1">
    <citation type="journal article" date="2014" name="Front. Microbiol.">
        <title>High frequency of phylogenetically diverse reductive dehalogenase-homologous genes in deep subseafloor sedimentary metagenomes.</title>
        <authorList>
            <person name="Kawai M."/>
            <person name="Futagami T."/>
            <person name="Toyoda A."/>
            <person name="Takaki Y."/>
            <person name="Nishi S."/>
            <person name="Hori S."/>
            <person name="Arai W."/>
            <person name="Tsubouchi T."/>
            <person name="Morono Y."/>
            <person name="Uchiyama I."/>
            <person name="Ito T."/>
            <person name="Fujiyama A."/>
            <person name="Inagaki F."/>
            <person name="Takami H."/>
        </authorList>
    </citation>
    <scope>NUCLEOTIDE SEQUENCE</scope>
    <source>
        <strain evidence="1">Expedition CK06-06</strain>
    </source>
</reference>
<name>X1JXB9_9ZZZZ</name>
<dbReference type="Pfam" id="PF02585">
    <property type="entry name" value="PIG-L"/>
    <property type="match status" value="1"/>
</dbReference>
<accession>X1JXB9</accession>
<dbReference type="InterPro" id="IPR024078">
    <property type="entry name" value="LmbE-like_dom_sf"/>
</dbReference>